<dbReference type="EMBL" id="CP016893">
    <property type="protein sequence ID" value="AST56421.1"/>
    <property type="molecule type" value="Genomic_DNA"/>
</dbReference>
<dbReference type="EC" id="1.15.1.1" evidence="2"/>
<gene>
    <name evidence="5" type="ORF">Thert_00179</name>
</gene>
<protein>
    <recommendedName>
        <fullName evidence="2">superoxide dismutase</fullName>
        <ecNumber evidence="2">1.15.1.1</ecNumber>
    </recommendedName>
</protein>
<evidence type="ECO:0000313" key="5">
    <source>
        <dbReference type="EMBL" id="AST56421.1"/>
    </source>
</evidence>
<dbReference type="InterPro" id="IPR036324">
    <property type="entry name" value="Mn/Fe_SOD_N_sf"/>
</dbReference>
<dbReference type="PIRSF" id="PIRSF000349">
    <property type="entry name" value="SODismutase"/>
    <property type="match status" value="1"/>
</dbReference>
<evidence type="ECO:0000313" key="6">
    <source>
        <dbReference type="Proteomes" id="UP000214975"/>
    </source>
</evidence>
<dbReference type="OMA" id="GSYEGWK"/>
<accession>A0A223HVB7</accession>
<evidence type="ECO:0000256" key="3">
    <source>
        <dbReference type="ARBA" id="ARBA00022723"/>
    </source>
</evidence>
<dbReference type="GO" id="GO:0004784">
    <property type="term" value="F:superoxide dismutase activity"/>
    <property type="evidence" value="ECO:0007669"/>
    <property type="project" value="UniProtKB-EC"/>
</dbReference>
<evidence type="ECO:0000256" key="1">
    <source>
        <dbReference type="ARBA" id="ARBA00008714"/>
    </source>
</evidence>
<dbReference type="SUPFAM" id="SSF54719">
    <property type="entry name" value="Fe,Mn superoxide dismutase (SOD), C-terminal domain"/>
    <property type="match status" value="1"/>
</dbReference>
<dbReference type="Proteomes" id="UP000214975">
    <property type="component" value="Chromosome"/>
</dbReference>
<keyword evidence="3" id="KW-0479">Metal-binding</keyword>
<evidence type="ECO:0000256" key="2">
    <source>
        <dbReference type="ARBA" id="ARBA00012682"/>
    </source>
</evidence>
<dbReference type="InterPro" id="IPR036314">
    <property type="entry name" value="SOD_C_sf"/>
</dbReference>
<dbReference type="GO" id="GO:0046872">
    <property type="term" value="F:metal ion binding"/>
    <property type="evidence" value="ECO:0007669"/>
    <property type="project" value="UniProtKB-KW"/>
</dbReference>
<proteinExistence type="inferred from homology"/>
<sequence length="198" mass="23081">MKRLIPKKYNLTLNGISERTLREHYKLYEGYVSKTNEIWNKLITSDRVKANATYSEYRELKLEETYALDGVKLHELYFENLGGAGGPATGIIASMITCDFGSYDNWINDFKACAISSRGWTALCFDPIDLRLHNYLQDLHNHGLVTRTIPLLIIDTYEHAYFIDYGTDKKGYIDAFMNNVKWSEVNRRVIQWIDMKKF</sequence>
<name>A0A223HVB7_THETR</name>
<evidence type="ECO:0000256" key="4">
    <source>
        <dbReference type="ARBA" id="ARBA00023002"/>
    </source>
</evidence>
<comment type="similarity">
    <text evidence="1">Belongs to the iron/manganese superoxide dismutase family.</text>
</comment>
<dbReference type="RefSeq" id="WP_013297577.1">
    <property type="nucleotide sequence ID" value="NZ_CP016893.1"/>
</dbReference>
<dbReference type="InterPro" id="IPR050265">
    <property type="entry name" value="Fe/Mn_Superoxide_Dismutase"/>
</dbReference>
<dbReference type="PANTHER" id="PTHR11404:SF6">
    <property type="entry name" value="SUPEROXIDE DISMUTASE [MN], MITOCHONDRIAL"/>
    <property type="match status" value="1"/>
</dbReference>
<dbReference type="InterPro" id="IPR001189">
    <property type="entry name" value="Mn/Fe_SOD"/>
</dbReference>
<organism evidence="5 6">
    <name type="scientific">Thermoanaerobacterium thermosaccharolyticum</name>
    <name type="common">Clostridium thermosaccharolyticum</name>
    <dbReference type="NCBI Taxonomy" id="1517"/>
    <lineage>
        <taxon>Bacteria</taxon>
        <taxon>Bacillati</taxon>
        <taxon>Bacillota</taxon>
        <taxon>Clostridia</taxon>
        <taxon>Thermoanaerobacterales</taxon>
        <taxon>Thermoanaerobacteraceae</taxon>
        <taxon>Thermoanaerobacterium</taxon>
    </lineage>
</organism>
<reference evidence="5 6" key="1">
    <citation type="submission" date="2016-08" db="EMBL/GenBank/DDBJ databases">
        <title>A novel genetic cassette of butanologenic Thermoanaerobacterium thermosaccharolyticum that directly convert cellulose to butanol.</title>
        <authorList>
            <person name="Li T."/>
            <person name="He J."/>
        </authorList>
    </citation>
    <scope>NUCLEOTIDE SEQUENCE [LARGE SCALE GENOMIC DNA]</scope>
    <source>
        <strain evidence="5 6">TG57</strain>
    </source>
</reference>
<dbReference type="GeneID" id="93863933"/>
<dbReference type="SUPFAM" id="SSF46609">
    <property type="entry name" value="Fe,Mn superoxide dismutase (SOD), N-terminal domain"/>
    <property type="match status" value="1"/>
</dbReference>
<dbReference type="AlphaFoldDB" id="A0A223HVB7"/>
<dbReference type="InterPro" id="IPR019832">
    <property type="entry name" value="Mn/Fe_SOD_C"/>
</dbReference>
<dbReference type="Gene3D" id="3.55.40.20">
    <property type="entry name" value="Iron/manganese superoxide dismutase, C-terminal domain"/>
    <property type="match status" value="1"/>
</dbReference>
<keyword evidence="4" id="KW-0560">Oxidoreductase</keyword>
<dbReference type="PANTHER" id="PTHR11404">
    <property type="entry name" value="SUPEROXIDE DISMUTASE 2"/>
    <property type="match status" value="1"/>
</dbReference>
<dbReference type="Pfam" id="PF02777">
    <property type="entry name" value="Sod_Fe_C"/>
    <property type="match status" value="1"/>
</dbReference>